<feature type="region of interest" description="Disordered" evidence="7">
    <location>
        <begin position="1109"/>
        <end position="1129"/>
    </location>
</feature>
<evidence type="ECO:0000256" key="4">
    <source>
        <dbReference type="ARBA" id="ARBA00023054"/>
    </source>
</evidence>
<keyword evidence="9" id="KW-1185">Reference proteome</keyword>
<comment type="caution">
    <text evidence="8">The sequence shown here is derived from an EMBL/GenBank/DDBJ whole genome shotgun (WGS) entry which is preliminary data.</text>
</comment>
<feature type="region of interest" description="Disordered" evidence="7">
    <location>
        <begin position="1330"/>
        <end position="1349"/>
    </location>
</feature>
<feature type="compositionally biased region" description="Basic and acidic residues" evidence="7">
    <location>
        <begin position="1568"/>
        <end position="1581"/>
    </location>
</feature>
<feature type="region of interest" description="Disordered" evidence="7">
    <location>
        <begin position="890"/>
        <end position="919"/>
    </location>
</feature>
<feature type="compositionally biased region" description="Basic and acidic residues" evidence="7">
    <location>
        <begin position="728"/>
        <end position="741"/>
    </location>
</feature>
<reference evidence="8" key="1">
    <citation type="submission" date="2020-06" db="EMBL/GenBank/DDBJ databases">
        <authorList>
            <consortium name="Plant Systems Biology data submission"/>
        </authorList>
    </citation>
    <scope>NUCLEOTIDE SEQUENCE</scope>
    <source>
        <strain evidence="8">D6</strain>
    </source>
</reference>
<evidence type="ECO:0000256" key="3">
    <source>
        <dbReference type="ARBA" id="ARBA00022840"/>
    </source>
</evidence>
<evidence type="ECO:0000313" key="8">
    <source>
        <dbReference type="EMBL" id="CAB9500242.1"/>
    </source>
</evidence>
<dbReference type="GO" id="GO:0005874">
    <property type="term" value="C:microtubule"/>
    <property type="evidence" value="ECO:0007669"/>
    <property type="project" value="UniProtKB-KW"/>
</dbReference>
<feature type="region of interest" description="Disordered" evidence="7">
    <location>
        <begin position="1"/>
        <end position="28"/>
    </location>
</feature>
<feature type="compositionally biased region" description="Low complexity" evidence="7">
    <location>
        <begin position="680"/>
        <end position="693"/>
    </location>
</feature>
<feature type="compositionally biased region" description="Polar residues" evidence="7">
    <location>
        <begin position="1115"/>
        <end position="1125"/>
    </location>
</feature>
<keyword evidence="3" id="KW-0067">ATP-binding</keyword>
<feature type="coiled-coil region" evidence="6">
    <location>
        <begin position="1710"/>
        <end position="1816"/>
    </location>
</feature>
<feature type="coiled-coil region" evidence="6">
    <location>
        <begin position="1853"/>
        <end position="1908"/>
    </location>
</feature>
<keyword evidence="1" id="KW-0493">Microtubule</keyword>
<dbReference type="Proteomes" id="UP001153069">
    <property type="component" value="Unassembled WGS sequence"/>
</dbReference>
<feature type="coiled-coil region" evidence="6">
    <location>
        <begin position="470"/>
        <end position="497"/>
    </location>
</feature>
<proteinExistence type="predicted"/>
<evidence type="ECO:0000313" key="9">
    <source>
        <dbReference type="Proteomes" id="UP001153069"/>
    </source>
</evidence>
<evidence type="ECO:0000256" key="2">
    <source>
        <dbReference type="ARBA" id="ARBA00022741"/>
    </source>
</evidence>
<keyword evidence="4 6" id="KW-0175">Coiled coil</keyword>
<sequence>MDMSRASEESDNENESRASTFEAARRKRERSDFIGSLFCKGVPSEADSVASIAYVSTKSSEKKSRTGRFPLKSTDLLNKEKNHISVATPHASSCGFPDTLAALLPSSGRTIKSSSRSDMCDCNGACVSCWDASSSGQVLPFPDKRSPQPDSYSIPVIEDLGVTPKSRARPHKYSISHAMNSPGDPIPTPAPIRKKYSPLIDNIPEAFAPAPQPVAAIHELQEDEGEVFPEPVIEKTNCTPEETISAVQSANEDEFLPDDFVENNAGLVYTEEDLQQKVEEALANREAELEMKFAAEISVMYTEEDLRAKVAEAVAKQEAEWQQMKHASDSQDSEFIKDLQIQLQQQLEEQGAQWNKDLQERLDANKNHYRKKNSVFKTRIAELEDKCQALEKSQEDDRGEHQRQTEKLRNEMSRRQEAHDAERTRLINEIAKQNERISDLTKDKANQDQSITPGFIRDIQLEVRSMQIEKDMWEGREAELKDQVRRLEENTHKLVKTVEDRRYERGMDHRTISELKARVEYLTEEKTTSHSDLASLRKKLSARDSEVTMMEAKFHYAESKQEEIAEKLKEKLSREHKLRAGLQRCIRILSVRPNMDAEATTPFDESDWVDSSLETLLQLVNRLGDQLDHTEQRAKEAELNLRKETDSRVAADLEVGRLSSLLQSRHSEDKGVLESNGTPSDDVSAVSSNSSDTLSDRKPKAVDVQVHVDNQGIEGVTEVAANPSHYETPPRKEKPSKRDEAYPSDGSKGQAATLINNYLNRYTSEVMAQLKHDIEALKKIIRHDDASPNLDPQLCLVGEAWVLPKYAVDELNKLVEDIYEQLKNLQEQHGHPRKIAAAKGELLPYGGTSDLLEQLESQKLALAKKEKEHFDEVRKVQKLTEELTLLKARLDNSMPDEERDDWQRSEPRDGSRSLMDSDSDLQDELENMQSKLEEAEENVNKLMEDVETKMAEKAEIIRALGLSHEKATLLEDRLTQLLSSLRENEAEQVSQLRTELQETLEIHYAESLSDEERQVQELLVMLELKQDNERLTTKIQEQEDAAESMTELLETQVIDLTSKCNNLGETIEKRERKITALTEEASNQQMHQALLEKKIDAVIRHIETVESEQDLQVEPTLTQSESDLSGNGRPVDIQKLERVERHLLYIWDEFTRKKVEELKNQRQLLATMKDNIEKHRNESETTIQDLQAKVAQSERLVEEVRQEGQHTIESLQANVAESEKRIEEQKSEHQLSVQHMESKISELEKELLEKQQEGHHSTEDLQIKISNLEENLEEERHGHQQKINEMQGVISGLETQLEDKVAELGKELEEKQREHQQAIQVFQGKVSTLESSLEERQHESHETARSMQDKVAELEKELEEKRHEHQQAVQELQARILALERSYEEQQHESQQAAHGLQAKVAELEKELEEKRHERQHVGQELQAKILALESSNEEQQHESQQAAQGMQAKVADLEKELEEKRHAHQEAIEELQSKISDLEGTQLTAVTVAHSEKESVKIELADALDAVSKANEESRQAFQSMVEANEKMASLATEKEKLSHKVTSLKTTVESLTRELDLQSESLEELETARAESARLKEELEVSTTESSSKGDTIRELKSQLEANRAECERIEKLLKIRSGNFHEELLKRTAELEEKANATIKSCEAQVRKLRDEHSREIDELLKSLDEVEAEHSESVSVKENSVKEKDAIIAALGAQLAESQTRILSIEQAAKQNLEEARDALLTAQELAEARQVELETLREAYENVLESERIKRENAVEEARTETIQEAEQQFEHFNALYRTMTQNYKSAAAKVTELETELAATQQALEELQQDHATRIASLGSDLAEMKAEHAKADADAARSAKDYFGDLEALRAAERDLQSRLTEAEKNSRSVQDLLATLTKEKEELIAENEELKSVCEEALEAMSTQS</sequence>
<dbReference type="InterPro" id="IPR044986">
    <property type="entry name" value="KIF15/KIN-12"/>
</dbReference>
<keyword evidence="2" id="KW-0547">Nucleotide-binding</keyword>
<evidence type="ECO:0000256" key="5">
    <source>
        <dbReference type="ARBA" id="ARBA00023175"/>
    </source>
</evidence>
<feature type="region of interest" description="Disordered" evidence="7">
    <location>
        <begin position="666"/>
        <end position="701"/>
    </location>
</feature>
<dbReference type="PANTHER" id="PTHR37739">
    <property type="entry name" value="KINESIN-LIKE PROTEIN KIN-12D"/>
    <property type="match status" value="1"/>
</dbReference>
<feature type="coiled-coil region" evidence="6">
    <location>
        <begin position="613"/>
        <end position="647"/>
    </location>
</feature>
<gene>
    <name evidence="8" type="ORF">SEMRO_79_G042760.1</name>
</gene>
<evidence type="ECO:0000256" key="1">
    <source>
        <dbReference type="ARBA" id="ARBA00022701"/>
    </source>
</evidence>
<feature type="coiled-coil region" evidence="6">
    <location>
        <begin position="808"/>
        <end position="868"/>
    </location>
</feature>
<dbReference type="GO" id="GO:0005524">
    <property type="term" value="F:ATP binding"/>
    <property type="evidence" value="ECO:0007669"/>
    <property type="project" value="UniProtKB-KW"/>
</dbReference>
<feature type="region of interest" description="Disordered" evidence="7">
    <location>
        <begin position="1431"/>
        <end position="1450"/>
    </location>
</feature>
<accession>A0A9N8DCC5</accession>
<feature type="region of interest" description="Disordered" evidence="7">
    <location>
        <begin position="390"/>
        <end position="422"/>
    </location>
</feature>
<protein>
    <submittedName>
        <fullName evidence="8">Uncharacterized protein</fullName>
    </submittedName>
</protein>
<feature type="region of interest" description="Disordered" evidence="7">
    <location>
        <begin position="714"/>
        <end position="749"/>
    </location>
</feature>
<feature type="region of interest" description="Disordered" evidence="7">
    <location>
        <begin position="1562"/>
        <end position="1596"/>
    </location>
</feature>
<dbReference type="EMBL" id="CAICTM010000078">
    <property type="protein sequence ID" value="CAB9500242.1"/>
    <property type="molecule type" value="Genomic_DNA"/>
</dbReference>
<name>A0A9N8DCC5_9STRA</name>
<feature type="coiled-coil region" evidence="6">
    <location>
        <begin position="982"/>
        <end position="1080"/>
    </location>
</feature>
<dbReference type="PANTHER" id="PTHR37739:SF16">
    <property type="entry name" value="KINESIN-LIKE PROTEIN"/>
    <property type="match status" value="1"/>
</dbReference>
<keyword evidence="5" id="KW-0505">Motor protein</keyword>
<evidence type="ECO:0000256" key="7">
    <source>
        <dbReference type="SAM" id="MobiDB-lite"/>
    </source>
</evidence>
<evidence type="ECO:0000256" key="6">
    <source>
        <dbReference type="SAM" id="Coils"/>
    </source>
</evidence>
<feature type="compositionally biased region" description="Basic and acidic residues" evidence="7">
    <location>
        <begin position="901"/>
        <end position="911"/>
    </location>
</feature>
<feature type="compositionally biased region" description="Basic and acidic residues" evidence="7">
    <location>
        <begin position="1333"/>
        <end position="1349"/>
    </location>
</feature>
<organism evidence="8 9">
    <name type="scientific">Seminavis robusta</name>
    <dbReference type="NCBI Taxonomy" id="568900"/>
    <lineage>
        <taxon>Eukaryota</taxon>
        <taxon>Sar</taxon>
        <taxon>Stramenopiles</taxon>
        <taxon>Ochrophyta</taxon>
        <taxon>Bacillariophyta</taxon>
        <taxon>Bacillariophyceae</taxon>
        <taxon>Bacillariophycidae</taxon>
        <taxon>Naviculales</taxon>
        <taxon>Naviculaceae</taxon>
        <taxon>Seminavis</taxon>
    </lineage>
</organism>